<dbReference type="SUPFAM" id="SSF53756">
    <property type="entry name" value="UDP-Glycosyltransferase/glycogen phosphorylase"/>
    <property type="match status" value="1"/>
</dbReference>
<evidence type="ECO:0000256" key="8">
    <source>
        <dbReference type="ARBA" id="ARBA00022777"/>
    </source>
</evidence>
<dbReference type="HAMAP" id="MF_00521">
    <property type="entry name" value="KDO_kinase"/>
    <property type="match status" value="1"/>
</dbReference>
<feature type="site" description="Transition state stabilizer" evidence="17">
    <location>
        <position position="131"/>
    </location>
</feature>
<keyword evidence="4 15" id="KW-1003">Cell membrane</keyword>
<evidence type="ECO:0000256" key="5">
    <source>
        <dbReference type="ARBA" id="ARBA00022519"/>
    </source>
</evidence>
<dbReference type="Pfam" id="PF06293">
    <property type="entry name" value="Kdo"/>
    <property type="match status" value="1"/>
</dbReference>
<keyword evidence="18" id="KW-0812">Transmembrane</keyword>
<dbReference type="Gene3D" id="1.10.510.10">
    <property type="entry name" value="Transferase(Phosphotransferase) domain 1"/>
    <property type="match status" value="1"/>
</dbReference>
<feature type="active site" evidence="15">
    <location>
        <position position="593"/>
    </location>
</feature>
<dbReference type="GO" id="GO:0009245">
    <property type="term" value="P:lipid A biosynthetic process"/>
    <property type="evidence" value="ECO:0007669"/>
    <property type="project" value="TreeGrafter"/>
</dbReference>
<dbReference type="Gene3D" id="3.40.50.2000">
    <property type="entry name" value="Glycogen Phosphorylase B"/>
    <property type="match status" value="1"/>
</dbReference>
<name>A0A432Z4E3_9GAMM</name>
<evidence type="ECO:0000256" key="7">
    <source>
        <dbReference type="ARBA" id="ARBA00022741"/>
    </source>
</evidence>
<evidence type="ECO:0000256" key="3">
    <source>
        <dbReference type="ARBA" id="ARBA00010327"/>
    </source>
</evidence>
<keyword evidence="10 15" id="KW-0448">Lipopolysaccharide biosynthesis</keyword>
<dbReference type="GO" id="GO:0043842">
    <property type="term" value="F:Kdo transferase activity"/>
    <property type="evidence" value="ECO:0007669"/>
    <property type="project" value="UniProtKB-EC"/>
</dbReference>
<comment type="catalytic activity">
    <reaction evidence="13 15">
        <text>an alpha-Kdo-(2-&gt;6)-lipid IVA + ATP = a 4-O-phospho-alpha-Kdo-(2-&gt;6)-lipid IVA + ADP + H(+)</text>
        <dbReference type="Rhea" id="RHEA:74271"/>
        <dbReference type="ChEBI" id="CHEBI:15378"/>
        <dbReference type="ChEBI" id="CHEBI:30616"/>
        <dbReference type="ChEBI" id="CHEBI:176428"/>
        <dbReference type="ChEBI" id="CHEBI:193140"/>
        <dbReference type="ChEBI" id="CHEBI:456216"/>
        <dbReference type="EC" id="2.7.1.166"/>
    </reaction>
</comment>
<dbReference type="GO" id="GO:0005886">
    <property type="term" value="C:plasma membrane"/>
    <property type="evidence" value="ECO:0007669"/>
    <property type="project" value="UniProtKB-SubCell"/>
</dbReference>
<evidence type="ECO:0000256" key="15">
    <source>
        <dbReference type="HAMAP-Rule" id="MF_00521"/>
    </source>
</evidence>
<dbReference type="InterPro" id="IPR038107">
    <property type="entry name" value="Glycos_transf_N_sf"/>
</dbReference>
<dbReference type="AlphaFoldDB" id="A0A432Z4E3"/>
<dbReference type="InterPro" id="IPR011009">
    <property type="entry name" value="Kinase-like_dom_sf"/>
</dbReference>
<dbReference type="EMBL" id="PIQF01000005">
    <property type="protein sequence ID" value="RUO72760.1"/>
    <property type="molecule type" value="Genomic_DNA"/>
</dbReference>
<accession>A0A432Z4E3</accession>
<comment type="function">
    <text evidence="15">Catalyzes the ATP-dependent phosphorylation of the 3-deoxy-D-manno-octulosonic acid (Kdo) residue in Kdo-lipid IV(A) at the 4-OH position.</text>
</comment>
<dbReference type="PANTHER" id="PTHR42755:SF1">
    <property type="entry name" value="3-DEOXY-D-MANNO-OCTULOSONIC ACID TRANSFERASE, MITOCHONDRIAL-RELATED"/>
    <property type="match status" value="1"/>
</dbReference>
<keyword evidence="21" id="KW-1185">Reference proteome</keyword>
<dbReference type="NCBIfam" id="NF002475">
    <property type="entry name" value="PRK01723.1"/>
    <property type="match status" value="1"/>
</dbReference>
<proteinExistence type="inferred from homology"/>
<evidence type="ECO:0000256" key="16">
    <source>
        <dbReference type="PIRSR" id="PIRSR639901-1"/>
    </source>
</evidence>
<dbReference type="OrthoDB" id="9789797at2"/>
<evidence type="ECO:0000256" key="17">
    <source>
        <dbReference type="PIRSR" id="PIRSR639901-2"/>
    </source>
</evidence>
<dbReference type="RefSeq" id="WP_126785607.1">
    <property type="nucleotide sequence ID" value="NZ_PIQF01000005.1"/>
</dbReference>
<organism evidence="20 21">
    <name type="scientific">Idiomarina seosinensis</name>
    <dbReference type="NCBI Taxonomy" id="281739"/>
    <lineage>
        <taxon>Bacteria</taxon>
        <taxon>Pseudomonadati</taxon>
        <taxon>Pseudomonadota</taxon>
        <taxon>Gammaproteobacteria</taxon>
        <taxon>Alteromonadales</taxon>
        <taxon>Idiomarinaceae</taxon>
        <taxon>Idiomarina</taxon>
    </lineage>
</organism>
<dbReference type="EC" id="2.7.1.166" evidence="15"/>
<gene>
    <name evidence="15" type="primary">kdkA</name>
    <name evidence="20" type="ORF">CWI81_12305</name>
</gene>
<comment type="caution">
    <text evidence="20">The sequence shown here is derived from an EMBL/GenBank/DDBJ whole genome shotgun (WGS) entry which is preliminary data.</text>
</comment>
<dbReference type="PANTHER" id="PTHR42755">
    <property type="entry name" value="3-DEOXY-MANNO-OCTULOSONATE CYTIDYLYLTRANSFERASE"/>
    <property type="match status" value="1"/>
</dbReference>
<keyword evidence="11 15" id="KW-0472">Membrane</keyword>
<sequence length="666" mass="75136">MWFRLYAVLMTLLTPLMLAYFIWRGRKDPGYRQHLKQRLGLLPYQARWQGGLLIHTVSVGETLAARSLIESLVVRLPNLPVTISCMTPTARRLIEQHFGDQVRCVYIPLDTPGCCRRFLKRCRPQAVWLMETELWPVLLDNLAKRAVPVALLNARLSAKSAAGYRRFSGLTAQCWRQLAVVCAQSRASALRMRALGVAPERLFVDGNLKFDISISDAHINQAAELQSQLSRRAVWLCASTHPGEHESIIEAFTRVQADVPNLLLIIAPRHPEQFAAVAELLVRSGLSFCRRNTIDQVTSKTEVILADSIGEMSVWATLASVSFVGGSLIERGGHNPLELIAGGAAVVTGPSVFNFAEVYRQLSKVNGVRWADGCGMLADQVAILLTDERRRNAQNTSAQQVLTQHKGATGRMLEHAQVATLTGSSMVKTKANGKEFIKFDEAILPECETKHFSAKYWQQKKAIAGNSTGRSTVWFIQQDDHGMLLRHYYRGGLVGKVNKDRFLREPAERSRAVHEFDLLAKLQELGLPVPKPIAARMLKTGLFSYQADILVEVIPGAVDVFRLLRERSLTADNWQQLGAVVKKLHDYNVFHSDLNCHNLMLDDTDKAWIVDFDKCGFKEPGEWKKENIARLKRSLLKEKNKYDRFYWKESRDWPEFLTGYEKTCSK</sequence>
<dbReference type="GO" id="GO:0016773">
    <property type="term" value="F:phosphotransferase activity, alcohol group as acceptor"/>
    <property type="evidence" value="ECO:0007669"/>
    <property type="project" value="UniProtKB-UniRule"/>
</dbReference>
<evidence type="ECO:0000256" key="4">
    <source>
        <dbReference type="ARBA" id="ARBA00022475"/>
    </source>
</evidence>
<evidence type="ECO:0000256" key="13">
    <source>
        <dbReference type="ARBA" id="ARBA00034417"/>
    </source>
</evidence>
<evidence type="ECO:0000256" key="10">
    <source>
        <dbReference type="ARBA" id="ARBA00022985"/>
    </source>
</evidence>
<dbReference type="Pfam" id="PF04413">
    <property type="entry name" value="Glycos_transf_N"/>
    <property type="match status" value="1"/>
</dbReference>
<evidence type="ECO:0000313" key="20">
    <source>
        <dbReference type="EMBL" id="RUO72760.1"/>
    </source>
</evidence>
<dbReference type="GO" id="GO:0016301">
    <property type="term" value="F:kinase activity"/>
    <property type="evidence" value="ECO:0007669"/>
    <property type="project" value="UniProtKB-KW"/>
</dbReference>
<feature type="transmembrane region" description="Helical" evidence="18">
    <location>
        <begin position="6"/>
        <end position="23"/>
    </location>
</feature>
<feature type="active site" description="Proton acceptor" evidence="16">
    <location>
        <position position="61"/>
    </location>
</feature>
<evidence type="ECO:0000256" key="6">
    <source>
        <dbReference type="ARBA" id="ARBA00022679"/>
    </source>
</evidence>
<evidence type="ECO:0000256" key="18">
    <source>
        <dbReference type="SAM" id="Phobius"/>
    </source>
</evidence>
<evidence type="ECO:0000256" key="14">
    <source>
        <dbReference type="ARBA" id="ARBA00049183"/>
    </source>
</evidence>
<feature type="site" description="Transition state stabilizer" evidence="17">
    <location>
        <position position="209"/>
    </location>
</feature>
<evidence type="ECO:0000256" key="9">
    <source>
        <dbReference type="ARBA" id="ARBA00022840"/>
    </source>
</evidence>
<feature type="domain" description="3-deoxy-D-manno-octulosonic-acid transferase N-terminal" evidence="19">
    <location>
        <begin position="34"/>
        <end position="212"/>
    </location>
</feature>
<evidence type="ECO:0000256" key="11">
    <source>
        <dbReference type="ARBA" id="ARBA00023136"/>
    </source>
</evidence>
<dbReference type="NCBIfam" id="NF004388">
    <property type="entry name" value="PRK05749.1-4"/>
    <property type="match status" value="1"/>
</dbReference>
<keyword evidence="7 15" id="KW-0547">Nucleotide-binding</keyword>
<evidence type="ECO:0000259" key="19">
    <source>
        <dbReference type="Pfam" id="PF04413"/>
    </source>
</evidence>
<dbReference type="SUPFAM" id="SSF56112">
    <property type="entry name" value="Protein kinase-like (PK-like)"/>
    <property type="match status" value="1"/>
</dbReference>
<comment type="pathway">
    <text evidence="2 15">Bacterial outer membrane biogenesis; LPS core biosynthesis.</text>
</comment>
<dbReference type="UniPathway" id="UPA00958"/>
<comment type="similarity">
    <text evidence="3 15">Belongs to the protein kinase superfamily. KdkA/RfaP family.</text>
</comment>
<dbReference type="GO" id="GO:0009244">
    <property type="term" value="P:lipopolysaccharide core region biosynthetic process"/>
    <property type="evidence" value="ECO:0007669"/>
    <property type="project" value="UniProtKB-UniRule"/>
</dbReference>
<keyword evidence="8 15" id="KW-0418">Kinase</keyword>
<reference evidence="20 21" key="1">
    <citation type="journal article" date="2011" name="Front. Microbiol.">
        <title>Genomic signatures of strain selection and enhancement in Bacillus atrophaeus var. globigii, a historical biowarfare simulant.</title>
        <authorList>
            <person name="Gibbons H.S."/>
            <person name="Broomall S.M."/>
            <person name="McNew L.A."/>
            <person name="Daligault H."/>
            <person name="Chapman C."/>
            <person name="Bruce D."/>
            <person name="Karavis M."/>
            <person name="Krepps M."/>
            <person name="McGregor P.A."/>
            <person name="Hong C."/>
            <person name="Park K.H."/>
            <person name="Akmal A."/>
            <person name="Feldman A."/>
            <person name="Lin J.S."/>
            <person name="Chang W.E."/>
            <person name="Higgs B.W."/>
            <person name="Demirev P."/>
            <person name="Lindquist J."/>
            <person name="Liem A."/>
            <person name="Fochler E."/>
            <person name="Read T.D."/>
            <person name="Tapia R."/>
            <person name="Johnson S."/>
            <person name="Bishop-Lilly K.A."/>
            <person name="Detter C."/>
            <person name="Han C."/>
            <person name="Sozhamannan S."/>
            <person name="Rosenzweig C.N."/>
            <person name="Skowronski E.W."/>
        </authorList>
    </citation>
    <scope>NUCLEOTIDE SEQUENCE [LARGE SCALE GENOMIC DNA]</scope>
    <source>
        <strain evidence="20 21">CL-SP19</strain>
    </source>
</reference>
<evidence type="ECO:0000256" key="2">
    <source>
        <dbReference type="ARBA" id="ARBA00004713"/>
    </source>
</evidence>
<evidence type="ECO:0000256" key="1">
    <source>
        <dbReference type="ARBA" id="ARBA00004515"/>
    </source>
</evidence>
<dbReference type="Gene3D" id="3.40.50.11720">
    <property type="entry name" value="3-Deoxy-D-manno-octulosonic-acid transferase, N-terminal domain"/>
    <property type="match status" value="1"/>
</dbReference>
<evidence type="ECO:0000256" key="12">
    <source>
        <dbReference type="ARBA" id="ARBA00029511"/>
    </source>
</evidence>
<comment type="subcellular location">
    <subcellularLocation>
        <location evidence="1 15">Cell inner membrane</location>
        <topology evidence="1 15">Peripheral membrane protein</topology>
        <orientation evidence="1 15">Cytoplasmic side</orientation>
    </subcellularLocation>
</comment>
<comment type="catalytic activity">
    <reaction evidence="14">
        <text>lipid IVA (E. coli) + CMP-3-deoxy-beta-D-manno-octulosonate = alpha-Kdo-(2-&gt;6)-lipid IVA (E. coli) + CMP + H(+)</text>
        <dbReference type="Rhea" id="RHEA:28066"/>
        <dbReference type="ChEBI" id="CHEBI:15378"/>
        <dbReference type="ChEBI" id="CHEBI:58603"/>
        <dbReference type="ChEBI" id="CHEBI:60364"/>
        <dbReference type="ChEBI" id="CHEBI:60377"/>
        <dbReference type="ChEBI" id="CHEBI:85987"/>
        <dbReference type="EC" id="2.4.99.12"/>
    </reaction>
</comment>
<dbReference type="Proteomes" id="UP000287908">
    <property type="component" value="Unassembled WGS sequence"/>
</dbReference>
<dbReference type="GO" id="GO:0005524">
    <property type="term" value="F:ATP binding"/>
    <property type="evidence" value="ECO:0007669"/>
    <property type="project" value="UniProtKB-UniRule"/>
</dbReference>
<keyword evidence="5 15" id="KW-0997">Cell inner membrane</keyword>
<dbReference type="InterPro" id="IPR039901">
    <property type="entry name" value="Kdotransferase"/>
</dbReference>
<dbReference type="InterPro" id="IPR022826">
    <property type="entry name" value="KDO_kinase"/>
</dbReference>
<keyword evidence="9 15" id="KW-0067">ATP-binding</keyword>
<dbReference type="InterPro" id="IPR007507">
    <property type="entry name" value="Glycos_transf_N"/>
</dbReference>
<keyword evidence="6 15" id="KW-0808">Transferase</keyword>
<evidence type="ECO:0000313" key="21">
    <source>
        <dbReference type="Proteomes" id="UP000287908"/>
    </source>
</evidence>
<protein>
    <recommendedName>
        <fullName evidence="12 15">3-deoxy-D-manno-octulosonic acid kinase</fullName>
        <shortName evidence="15">Kdo kinase</shortName>
        <ecNumber evidence="15">2.7.1.166</ecNumber>
    </recommendedName>
</protein>
<keyword evidence="18" id="KW-1133">Transmembrane helix</keyword>